<feature type="transmembrane region" description="Helical" evidence="1">
    <location>
        <begin position="155"/>
        <end position="183"/>
    </location>
</feature>
<keyword evidence="1" id="KW-0472">Membrane</keyword>
<dbReference type="GO" id="GO:0005886">
    <property type="term" value="C:plasma membrane"/>
    <property type="evidence" value="ECO:0007669"/>
    <property type="project" value="UniProtKB-SubCell"/>
</dbReference>
<reference evidence="2 3" key="1">
    <citation type="submission" date="2018-11" db="EMBL/GenBank/DDBJ databases">
        <title>Genome sequencing and assembly of Clostridium tagluense strain A121.</title>
        <authorList>
            <person name="Murakami T."/>
            <person name="Segawa T."/>
            <person name="Shcherbakova V.A."/>
            <person name="Mori H."/>
            <person name="Yoshimura Y."/>
        </authorList>
    </citation>
    <scope>NUCLEOTIDE SEQUENCE [LARGE SCALE GENOMIC DNA]</scope>
    <source>
        <strain evidence="2 3">A121</strain>
    </source>
</reference>
<evidence type="ECO:0000256" key="1">
    <source>
        <dbReference type="SAM" id="Phobius"/>
    </source>
</evidence>
<dbReference type="PANTHER" id="PTHR37305:SF1">
    <property type="entry name" value="MEMBRANE PROTEIN"/>
    <property type="match status" value="1"/>
</dbReference>
<dbReference type="EMBL" id="BHYK01000018">
    <property type="protein sequence ID" value="GCD11488.1"/>
    <property type="molecule type" value="Genomic_DNA"/>
</dbReference>
<comment type="caution">
    <text evidence="2">The sequence shown here is derived from an EMBL/GenBank/DDBJ whole genome shotgun (WGS) entry which is preliminary data.</text>
</comment>
<name>A0A401UPQ4_9CLOT</name>
<keyword evidence="1" id="KW-0812">Transmembrane</keyword>
<dbReference type="GO" id="GO:0140359">
    <property type="term" value="F:ABC-type transporter activity"/>
    <property type="evidence" value="ECO:0007669"/>
    <property type="project" value="InterPro"/>
</dbReference>
<sequence length="317" mass="35201">MRKMINLVRNENMKLAHHLSTWIMMGILVLLVVAAGLLTRFTGTQAPKSDWKADITVQNQELKKSLAEPGMSKKDKDSITNNLQTNEYRLKNDIQPVQGNSLWGFVEGNSMLITLIALFAIVMGGGIVANEFSGGTIKLLLIRPSKRWKILLSKYISVIGYTLLMLLLLLIVSFLLGGILFSFKGSATPFLTNSSGVVTEVNMIAHMMSIYGLQCINLLMMVTLAFMISSVFRNSSMAIGIGVFLLTIAPGITRLISMKYTWAKYILFANTDLTQYANGQPLVEGMTMRFSIIVLIAYFVIFNVISYIGFTKRDIVA</sequence>
<feature type="transmembrane region" description="Helical" evidence="1">
    <location>
        <begin position="111"/>
        <end position="134"/>
    </location>
</feature>
<dbReference type="Proteomes" id="UP000287872">
    <property type="component" value="Unassembled WGS sequence"/>
</dbReference>
<keyword evidence="1" id="KW-1133">Transmembrane helix</keyword>
<feature type="transmembrane region" description="Helical" evidence="1">
    <location>
        <begin position="21"/>
        <end position="41"/>
    </location>
</feature>
<dbReference type="AlphaFoldDB" id="A0A401UPQ4"/>
<feature type="transmembrane region" description="Helical" evidence="1">
    <location>
        <begin position="290"/>
        <end position="310"/>
    </location>
</feature>
<dbReference type="Pfam" id="PF12679">
    <property type="entry name" value="ABC2_membrane_2"/>
    <property type="match status" value="1"/>
</dbReference>
<accession>A0A401UPQ4</accession>
<gene>
    <name evidence="2" type="primary">yhcI</name>
    <name evidence="2" type="ORF">Ctaglu_31110</name>
</gene>
<evidence type="ECO:0000313" key="3">
    <source>
        <dbReference type="Proteomes" id="UP000287872"/>
    </source>
</evidence>
<protein>
    <recommendedName>
        <fullName evidence="4">ABC transporter permease</fullName>
    </recommendedName>
</protein>
<evidence type="ECO:0008006" key="4">
    <source>
        <dbReference type="Google" id="ProtNLM"/>
    </source>
</evidence>
<evidence type="ECO:0000313" key="2">
    <source>
        <dbReference type="EMBL" id="GCD11488.1"/>
    </source>
</evidence>
<keyword evidence="3" id="KW-1185">Reference proteome</keyword>
<feature type="transmembrane region" description="Helical" evidence="1">
    <location>
        <begin position="203"/>
        <end position="226"/>
    </location>
</feature>
<feature type="transmembrane region" description="Helical" evidence="1">
    <location>
        <begin position="238"/>
        <end position="257"/>
    </location>
</feature>
<proteinExistence type="predicted"/>
<dbReference type="PANTHER" id="PTHR37305">
    <property type="entry name" value="INTEGRAL MEMBRANE PROTEIN-RELATED"/>
    <property type="match status" value="1"/>
</dbReference>
<organism evidence="2 3">
    <name type="scientific">Clostridium tagluense</name>
    <dbReference type="NCBI Taxonomy" id="360422"/>
    <lineage>
        <taxon>Bacteria</taxon>
        <taxon>Bacillati</taxon>
        <taxon>Bacillota</taxon>
        <taxon>Clostridia</taxon>
        <taxon>Eubacteriales</taxon>
        <taxon>Clostridiaceae</taxon>
        <taxon>Clostridium</taxon>
    </lineage>
</organism>